<dbReference type="Pfam" id="PF07690">
    <property type="entry name" value="MFS_1"/>
    <property type="match status" value="1"/>
</dbReference>
<evidence type="ECO:0000256" key="4">
    <source>
        <dbReference type="SAM" id="Phobius"/>
    </source>
</evidence>
<proteinExistence type="predicted"/>
<dbReference type="InterPro" id="IPR050327">
    <property type="entry name" value="Proton-linked_MCT"/>
</dbReference>
<accession>A0ABQ4TRF5</accession>
<dbReference type="InterPro" id="IPR036259">
    <property type="entry name" value="MFS_trans_sf"/>
</dbReference>
<name>A0ABQ4TRF5_9HYPH</name>
<dbReference type="InterPro" id="IPR011701">
    <property type="entry name" value="MFS"/>
</dbReference>
<dbReference type="PANTHER" id="PTHR11360:SF290">
    <property type="entry name" value="MONOCARBOXYLATE MFS PERMEASE"/>
    <property type="match status" value="1"/>
</dbReference>
<keyword evidence="3 4" id="KW-0472">Membrane</keyword>
<evidence type="ECO:0000256" key="2">
    <source>
        <dbReference type="ARBA" id="ARBA00022989"/>
    </source>
</evidence>
<feature type="transmembrane region" description="Helical" evidence="4">
    <location>
        <begin position="146"/>
        <end position="164"/>
    </location>
</feature>
<dbReference type="Gene3D" id="1.20.1250.20">
    <property type="entry name" value="MFS general substrate transporter like domains"/>
    <property type="match status" value="1"/>
</dbReference>
<gene>
    <name evidence="5" type="ORF">EKPJFOCH_3714</name>
</gene>
<reference evidence="5" key="2">
    <citation type="submission" date="2021-08" db="EMBL/GenBank/DDBJ databases">
        <authorList>
            <person name="Tani A."/>
            <person name="Ola A."/>
            <person name="Ogura Y."/>
            <person name="Katsura K."/>
            <person name="Hayashi T."/>
        </authorList>
    </citation>
    <scope>NUCLEOTIDE SEQUENCE</scope>
    <source>
        <strain evidence="5">DSM 23674</strain>
    </source>
</reference>
<evidence type="ECO:0008006" key="7">
    <source>
        <dbReference type="Google" id="ProtNLM"/>
    </source>
</evidence>
<organism evidence="5 6">
    <name type="scientific">Methylobacterium thuringiense</name>
    <dbReference type="NCBI Taxonomy" id="1003091"/>
    <lineage>
        <taxon>Bacteria</taxon>
        <taxon>Pseudomonadati</taxon>
        <taxon>Pseudomonadota</taxon>
        <taxon>Alphaproteobacteria</taxon>
        <taxon>Hyphomicrobiales</taxon>
        <taxon>Methylobacteriaceae</taxon>
        <taxon>Methylobacterium</taxon>
    </lineage>
</organism>
<feature type="transmembrane region" description="Helical" evidence="4">
    <location>
        <begin position="58"/>
        <end position="77"/>
    </location>
</feature>
<keyword evidence="6" id="KW-1185">Reference proteome</keyword>
<sequence length="245" mass="26132">MLVTATVAVLALMRDRPSDLGLRPYGATADVPPPQAPAGFTAMLMSPLLALRVASMSLTFWVLSGTFFVCGASTNGLVQTHFVSLCGDYGIAAVTAAGMLAVIGVFDFAGTVGSGWLSDRYDCRVLLFWYYGLRGLSLLYLPFSEFTFYGLSLFAIFYGLDWVATVPPTVKLVADRFGENANLVFGWVFAGHQLGAATAVYGAGFSRTVYASYLPAFFLAGALCLFAAAALLLIRERPPLAAIAR</sequence>
<dbReference type="SUPFAM" id="SSF103473">
    <property type="entry name" value="MFS general substrate transporter"/>
    <property type="match status" value="1"/>
</dbReference>
<evidence type="ECO:0000256" key="1">
    <source>
        <dbReference type="ARBA" id="ARBA00022692"/>
    </source>
</evidence>
<comment type="caution">
    <text evidence="5">The sequence shown here is derived from an EMBL/GenBank/DDBJ whole genome shotgun (WGS) entry which is preliminary data.</text>
</comment>
<feature type="transmembrane region" description="Helical" evidence="4">
    <location>
        <begin position="184"/>
        <end position="204"/>
    </location>
</feature>
<evidence type="ECO:0000256" key="3">
    <source>
        <dbReference type="ARBA" id="ARBA00023136"/>
    </source>
</evidence>
<dbReference type="EMBL" id="BPRA01000018">
    <property type="protein sequence ID" value="GJE57201.1"/>
    <property type="molecule type" value="Genomic_DNA"/>
</dbReference>
<feature type="transmembrane region" description="Helical" evidence="4">
    <location>
        <begin position="89"/>
        <end position="109"/>
    </location>
</feature>
<keyword evidence="2 4" id="KW-1133">Transmembrane helix</keyword>
<evidence type="ECO:0000313" key="6">
    <source>
        <dbReference type="Proteomes" id="UP001055101"/>
    </source>
</evidence>
<evidence type="ECO:0000313" key="5">
    <source>
        <dbReference type="EMBL" id="GJE57201.1"/>
    </source>
</evidence>
<reference evidence="5" key="1">
    <citation type="journal article" date="2021" name="Front. Microbiol.">
        <title>Comprehensive Comparative Genomics and Phenotyping of Methylobacterium Species.</title>
        <authorList>
            <person name="Alessa O."/>
            <person name="Ogura Y."/>
            <person name="Fujitani Y."/>
            <person name="Takami H."/>
            <person name="Hayashi T."/>
            <person name="Sahin N."/>
            <person name="Tani A."/>
        </authorList>
    </citation>
    <scope>NUCLEOTIDE SEQUENCE</scope>
    <source>
        <strain evidence="5">DSM 23674</strain>
    </source>
</reference>
<keyword evidence="1 4" id="KW-0812">Transmembrane</keyword>
<feature type="transmembrane region" description="Helical" evidence="4">
    <location>
        <begin position="210"/>
        <end position="234"/>
    </location>
</feature>
<protein>
    <recommendedName>
        <fullName evidence="7">MFS transporter</fullName>
    </recommendedName>
</protein>
<dbReference type="PANTHER" id="PTHR11360">
    <property type="entry name" value="MONOCARBOXYLATE TRANSPORTER"/>
    <property type="match status" value="1"/>
</dbReference>
<feature type="transmembrane region" description="Helical" evidence="4">
    <location>
        <begin position="121"/>
        <end position="140"/>
    </location>
</feature>
<dbReference type="Proteomes" id="UP001055101">
    <property type="component" value="Unassembled WGS sequence"/>
</dbReference>